<dbReference type="EMBL" id="KQ459584">
    <property type="protein sequence ID" value="KPI98509.1"/>
    <property type="molecule type" value="Genomic_DNA"/>
</dbReference>
<dbReference type="PROSITE" id="PS51650">
    <property type="entry name" value="C2_DOCK"/>
    <property type="match status" value="1"/>
</dbReference>
<evidence type="ECO:0000256" key="3">
    <source>
        <dbReference type="PROSITE-ProRule" id="PRU00983"/>
    </source>
</evidence>
<evidence type="ECO:0000256" key="2">
    <source>
        <dbReference type="ARBA" id="ARBA00022658"/>
    </source>
</evidence>
<dbReference type="InterPro" id="IPR046770">
    <property type="entry name" value="DOCKER_Lobe_B"/>
</dbReference>
<dbReference type="Gene3D" id="2.60.40.150">
    <property type="entry name" value="C2 domain"/>
    <property type="match status" value="1"/>
</dbReference>
<dbReference type="InterPro" id="IPR026791">
    <property type="entry name" value="DOCK"/>
</dbReference>
<dbReference type="InterPro" id="IPR046773">
    <property type="entry name" value="DOCKER_Lobe_C"/>
</dbReference>
<comment type="similarity">
    <text evidence="3">Belongs to the DOCK family.</text>
</comment>
<dbReference type="Pfam" id="PF06920">
    <property type="entry name" value="DHR-2_Lobe_A"/>
    <property type="match status" value="1"/>
</dbReference>
<protein>
    <submittedName>
        <fullName evidence="7">Dedicator of cytokinesis protein 6</fullName>
    </submittedName>
</protein>
<dbReference type="InterPro" id="IPR043162">
    <property type="entry name" value="DOCK_C_lobe_C"/>
</dbReference>
<accession>A0A194Q0I5</accession>
<evidence type="ECO:0000259" key="5">
    <source>
        <dbReference type="PROSITE" id="PS51650"/>
    </source>
</evidence>
<dbReference type="InterPro" id="IPR043161">
    <property type="entry name" value="DOCK_C_lobe_A"/>
</dbReference>
<dbReference type="STRING" id="66420.A0A194Q0I5"/>
<evidence type="ECO:0000259" key="6">
    <source>
        <dbReference type="PROSITE" id="PS51651"/>
    </source>
</evidence>
<sequence length="2031" mass="226460">METGCPSSATEGCLPPERELPRQLAQTGPPTRVKACPCSRPDALEEQRGLVGMPPLWRRIPHNYRVPLGARSMHKAFPSEKKKDPRRSVLLYFANILSCRHIKISLCDMIEPPDYEEVCERLMGEKDPLAYPTNDIELVTVPRRIRTLKHILPDEDLCYTSDYTVVEYKYRMYSGSAGGRERLAERLERLLSAPPHYYEVDAEPCAVLDDLALQQQFESQPSSGRQSVASITSSLSCNETLTPRGSWASLDLQSSSSDPLIPDLFEKKPPEQMDALNEARRLENRQADLLGLYSPCLDEEEAVERRLAAEMPCEVMGHRILVVCHQLKLELDVEPLFASMALFDAKEKKKLSENFYFNLNSESTRQMLSGHVAHADVSTLSRSAVFDIVNPSPDIFLVVRVEKVLQGDVNECVEPYIKEDKNREKVRAGAQAACNRLGKYRMPLCWSAVSLLNILSGSNSLERDADKDALPNNNNNNANTNSLDRKASSSSLEQLRRRAGEVGGSLTRKGSIERRALPAQQADELVAHLDTFKPIVITVTSFFKQETDKLRDEDLYKFLAEIKRPSSAPKKLKCIPGTLKIEVSPCPDEIKNGLTPELAKLNPYGDEGVRPCKEVLGFPPQSVPAPHLQYRNLLYLWVRDFNLAAYTSRTGSARNITPLGSMHKLHTSWGWEGDEELRHYVMRSPKFGYVRVQLMCGEEQASALPAIFGRSSCPEFSTEAYTTVLYHNKNPSLYDEIKLKLPADLGDQHHLLFTFLHVSCQRKPVPPEQEKSVETPVGYSWLPLCRNGKLTCGEFSLPVMQEEPPPNYSYIFPDVLLPGTRWIDNHKPIFTISLDAHTTVHPLDGYIERFAMACEAVQEGNIPPRIGLANMEAELRASISELRHANVEVVARYLPVVCDKLVQLLAAPPALAGHTLNIAQDVFTCLAQIFTDITNMNEGASCDAHGRSSLITCYVQYQCTIPRPSLADADIGLPLPPSVMSDGSCKILHEELALQWVVASGATRDLAMHNSWSLFELMIKSMVEYLYWSGAHEAPRKARFPDQFTDDLTTLVNNVTAEIISSYGSNSRLTQSLNNSLAFFLFDLLSVMDRGYVLALVRGYHKQMSAKIASLPDAVPLVHYKLAFLRIICSHEHYVSLCLPAGGEGELLEAECTPGGGGASPRSGSTSQAPPLALSADFRSRHYLAGLLLADLTSALELQSPVLQQAAVNGVLALLTAHDADPRLQPAALKARVASLYLPLLGIVMDAQPQLHRGFTTGKESLQLDGELSQFGNFYITSSPEDFKQNGRPPFNSETSRNLLMCLAWVLKWTSRDVLAACAADLPAPRLHQLLALLDLCFKCHEYKGRKEILKCAQQNVRKTTDIKAKLEDVILGQGSARNDFIMRRKGGSSGRGCGGRGGRERWRKEWVRGGARSRPASPARPHPALAAALAAELALALLHALETIVQSVSGLEWGQTACSAALGVLLRALQRDQSAPVLQHMFASVRALIVKLGWSCCGEESGICRVLLRHCAALAAGTRAHASATLYALMRQHYQLGNNFSRVKMQVTMSLSSLVGTSATFSEEALRRALKTVLVYAERDVELQDTSFPEQVKDLVFNLHMILSDTVKMKEFQQDPEMLLDLMHRIARGYQHSPDLRLTWLNNMAQKHMERSNHLEAGMCLVHGAALAAEQLNAGGRGAALLQRVTHNALDESCADALHHHLTHQELQALLEHAASELMAAGMYEAVNEVYKVLIPIAEEQRDYKKLANIHGKLNEAFTRIEQLHGKRVFGSYFRNFYGSRFGADNVVIIKDSNTVDPATLEPDKAYIQITYVEPYFEPHELRKRITHYERNYNIKRFMYATPFTVGGRAHGSLAEQCKRKTILTTAHHFPYVKTRIQVVQRTQIILSPIEVAIEDIQKKIAELAAATCQEPADPKMLQMVVQGCIGTTVNQGPLELAQVFLAPVAEGRQPPTRLTNKLRLAFKDFSKKCHDALRKNKNLIGSDQREYQRELERNFQRFTERLAPLVRHTPGHVAMLSNGLSKHDYKYQA</sequence>
<dbReference type="GO" id="GO:0005085">
    <property type="term" value="F:guanyl-nucleotide exchange factor activity"/>
    <property type="evidence" value="ECO:0007669"/>
    <property type="project" value="UniProtKB-KW"/>
</dbReference>
<dbReference type="Pfam" id="PF20421">
    <property type="entry name" value="DHR-2_Lobe_C"/>
    <property type="match status" value="1"/>
</dbReference>
<feature type="compositionally biased region" description="Low complexity" evidence="4">
    <location>
        <begin position="472"/>
        <end position="481"/>
    </location>
</feature>
<gene>
    <name evidence="7" type="ORF">RR46_03661</name>
</gene>
<dbReference type="InterPro" id="IPR027007">
    <property type="entry name" value="C2_DOCK-type_domain"/>
</dbReference>
<feature type="domain" description="DOCKER" evidence="6">
    <location>
        <begin position="1629"/>
        <end position="2013"/>
    </location>
</feature>
<feature type="region of interest" description="Disordered" evidence="4">
    <location>
        <begin position="1"/>
        <end position="38"/>
    </location>
</feature>
<dbReference type="Proteomes" id="UP000053268">
    <property type="component" value="Unassembled WGS sequence"/>
</dbReference>
<dbReference type="InterPro" id="IPR035892">
    <property type="entry name" value="C2_domain_sf"/>
</dbReference>
<dbReference type="GO" id="GO:0007264">
    <property type="term" value="P:small GTPase-mediated signal transduction"/>
    <property type="evidence" value="ECO:0007669"/>
    <property type="project" value="InterPro"/>
</dbReference>
<evidence type="ECO:0000313" key="8">
    <source>
        <dbReference type="Proteomes" id="UP000053268"/>
    </source>
</evidence>
<dbReference type="PANTHER" id="PTHR23317">
    <property type="entry name" value="DEDICATOR OF CYTOKINESIS DOCK"/>
    <property type="match status" value="1"/>
</dbReference>
<evidence type="ECO:0000313" key="7">
    <source>
        <dbReference type="EMBL" id="KPI98509.1"/>
    </source>
</evidence>
<dbReference type="Gene3D" id="1.20.58.740">
    <property type="match status" value="1"/>
</dbReference>
<feature type="compositionally biased region" description="Polar residues" evidence="4">
    <location>
        <begin position="1"/>
        <end position="10"/>
    </location>
</feature>
<dbReference type="FunFam" id="1.20.58.740:FF:000002">
    <property type="entry name" value="Dedicator of cytokinesis protein 7"/>
    <property type="match status" value="1"/>
</dbReference>
<dbReference type="InterPro" id="IPR021816">
    <property type="entry name" value="DOCK_C/D_N"/>
</dbReference>
<feature type="region of interest" description="Disordered" evidence="4">
    <location>
        <begin position="465"/>
        <end position="491"/>
    </location>
</feature>
<dbReference type="InterPro" id="IPR037808">
    <property type="entry name" value="C2_Dock-C"/>
</dbReference>
<keyword evidence="1" id="KW-0597">Phosphoprotein</keyword>
<dbReference type="InterPro" id="IPR027357">
    <property type="entry name" value="DOCKER_dom"/>
</dbReference>
<dbReference type="CDD" id="cd11695">
    <property type="entry name" value="DHR2_DOCK_C"/>
    <property type="match status" value="1"/>
</dbReference>
<dbReference type="Pfam" id="PF14429">
    <property type="entry name" value="DOCK-C2"/>
    <property type="match status" value="1"/>
</dbReference>
<dbReference type="PANTHER" id="PTHR23317:SF76">
    <property type="entry name" value="LD20667P"/>
    <property type="match status" value="1"/>
</dbReference>
<dbReference type="CDD" id="cd08696">
    <property type="entry name" value="C2_Dock-C"/>
    <property type="match status" value="1"/>
</dbReference>
<name>A0A194Q0I5_PAPXU</name>
<dbReference type="Pfam" id="PF20422">
    <property type="entry name" value="DHR-2_Lobe_B"/>
    <property type="match status" value="1"/>
</dbReference>
<organism evidence="7 8">
    <name type="scientific">Papilio xuthus</name>
    <name type="common">Asian swallowtail butterfly</name>
    <dbReference type="NCBI Taxonomy" id="66420"/>
    <lineage>
        <taxon>Eukaryota</taxon>
        <taxon>Metazoa</taxon>
        <taxon>Ecdysozoa</taxon>
        <taxon>Arthropoda</taxon>
        <taxon>Hexapoda</taxon>
        <taxon>Insecta</taxon>
        <taxon>Pterygota</taxon>
        <taxon>Neoptera</taxon>
        <taxon>Endopterygota</taxon>
        <taxon>Lepidoptera</taxon>
        <taxon>Glossata</taxon>
        <taxon>Ditrysia</taxon>
        <taxon>Papilionoidea</taxon>
        <taxon>Papilionidae</taxon>
        <taxon>Papilioninae</taxon>
        <taxon>Papilio</taxon>
    </lineage>
</organism>
<dbReference type="Gene3D" id="1.25.40.410">
    <property type="match status" value="1"/>
</dbReference>
<reference evidence="7 8" key="1">
    <citation type="journal article" date="2015" name="Nat. Commun.">
        <title>Outbred genome sequencing and CRISPR/Cas9 gene editing in butterflies.</title>
        <authorList>
            <person name="Li X."/>
            <person name="Fan D."/>
            <person name="Zhang W."/>
            <person name="Liu G."/>
            <person name="Zhang L."/>
            <person name="Zhao L."/>
            <person name="Fang X."/>
            <person name="Chen L."/>
            <person name="Dong Y."/>
            <person name="Chen Y."/>
            <person name="Ding Y."/>
            <person name="Zhao R."/>
            <person name="Feng M."/>
            <person name="Zhu Y."/>
            <person name="Feng Y."/>
            <person name="Jiang X."/>
            <person name="Zhu D."/>
            <person name="Xiang H."/>
            <person name="Feng X."/>
            <person name="Li S."/>
            <person name="Wang J."/>
            <person name="Zhang G."/>
            <person name="Kronforst M.R."/>
            <person name="Wang W."/>
        </authorList>
    </citation>
    <scope>NUCLEOTIDE SEQUENCE [LARGE SCALE GENOMIC DNA]</scope>
    <source>
        <strain evidence="7">Ya'a_city_454_Px</strain>
        <tissue evidence="7">Whole body</tissue>
    </source>
</reference>
<feature type="domain" description="C2 DOCK-type" evidence="5">
    <location>
        <begin position="631"/>
        <end position="837"/>
    </location>
</feature>
<dbReference type="Pfam" id="PF11878">
    <property type="entry name" value="DOCK_C-D_N"/>
    <property type="match status" value="1"/>
</dbReference>
<evidence type="ECO:0000256" key="1">
    <source>
        <dbReference type="ARBA" id="ARBA00022553"/>
    </source>
</evidence>
<dbReference type="PROSITE" id="PS51651">
    <property type="entry name" value="DOCKER"/>
    <property type="match status" value="1"/>
</dbReference>
<dbReference type="InterPro" id="IPR046769">
    <property type="entry name" value="DOCKER_Lobe_A"/>
</dbReference>
<proteinExistence type="inferred from homology"/>
<keyword evidence="8" id="KW-1185">Reference proteome</keyword>
<evidence type="ECO:0000256" key="4">
    <source>
        <dbReference type="SAM" id="MobiDB-lite"/>
    </source>
</evidence>
<keyword evidence="2" id="KW-0344">Guanine-nucleotide releasing factor</keyword>